<keyword evidence="3" id="KW-1185">Reference proteome</keyword>
<dbReference type="RefSeq" id="WP_183986662.1">
    <property type="nucleotide sequence ID" value="NZ_JACHHG010000005.1"/>
</dbReference>
<name>A0A841HZR1_9DEIO</name>
<reference evidence="2 3" key="1">
    <citation type="submission" date="2020-08" db="EMBL/GenBank/DDBJ databases">
        <title>Genomic Encyclopedia of Type Strains, Phase IV (KMG-IV): sequencing the most valuable type-strain genomes for metagenomic binning, comparative biology and taxonomic classification.</title>
        <authorList>
            <person name="Goeker M."/>
        </authorList>
    </citation>
    <scope>NUCLEOTIDE SEQUENCE [LARGE SCALE GENOMIC DNA]</scope>
    <source>
        <strain evidence="2 3">DSM 21458</strain>
    </source>
</reference>
<protein>
    <recommendedName>
        <fullName evidence="4">Outer membrane lipoprotein-sorting protein</fullName>
    </recommendedName>
</protein>
<evidence type="ECO:0008006" key="4">
    <source>
        <dbReference type="Google" id="ProtNLM"/>
    </source>
</evidence>
<evidence type="ECO:0000313" key="3">
    <source>
        <dbReference type="Proteomes" id="UP000569951"/>
    </source>
</evidence>
<dbReference type="EMBL" id="JACHHG010000005">
    <property type="protein sequence ID" value="MBB6098356.1"/>
    <property type="molecule type" value="Genomic_DNA"/>
</dbReference>
<sequence length="403" mass="43772">MNARLFPIALLLSVASAQPAAQGILPQDEPDAVLRRLLHNLSQGQVQAALSDVSGAVTHEGTPQAWRAQLGQLRGLRITQLEAYRQTLWRPGFREYKLVFTLPRAGSGFEAGVNRLYLGMEQRGTGPWKLSEWSRTPLPRLKVLSGDTLRANSPVVLEAYGFPKGAAVEASFGPPEAEVFAPYARATADAQGRARLAFVMPATLPMPTETYRMPDGSTRSVPARDLPILETELVLMAYTPGFRHKAVSPVLPYRLVLSERDLGGRFAQPGLAFRYPPAYRAEATPEGARVLEVHALDAVEAVTLRRLPRAMAGAGLTSAEYARRLGALHPDLFGAAARLEVEGHEDTRTPGVAAWRGLLSVDGTQQVVYSVVCPQSVWVVTAQQPYVPVQDALVRSLEVGGCR</sequence>
<evidence type="ECO:0000256" key="1">
    <source>
        <dbReference type="SAM" id="SignalP"/>
    </source>
</evidence>
<feature type="chain" id="PRO_5032635134" description="Outer membrane lipoprotein-sorting protein" evidence="1">
    <location>
        <begin position="21"/>
        <end position="403"/>
    </location>
</feature>
<keyword evidence="1" id="KW-0732">Signal</keyword>
<accession>A0A841HZR1</accession>
<dbReference type="AlphaFoldDB" id="A0A841HZR1"/>
<organism evidence="2 3">
    <name type="scientific">Deinobacterium chartae</name>
    <dbReference type="NCBI Taxonomy" id="521158"/>
    <lineage>
        <taxon>Bacteria</taxon>
        <taxon>Thermotogati</taxon>
        <taxon>Deinococcota</taxon>
        <taxon>Deinococci</taxon>
        <taxon>Deinococcales</taxon>
        <taxon>Deinococcaceae</taxon>
        <taxon>Deinobacterium</taxon>
    </lineage>
</organism>
<evidence type="ECO:0000313" key="2">
    <source>
        <dbReference type="EMBL" id="MBB6098356.1"/>
    </source>
</evidence>
<feature type="signal peptide" evidence="1">
    <location>
        <begin position="1"/>
        <end position="20"/>
    </location>
</feature>
<dbReference type="Proteomes" id="UP000569951">
    <property type="component" value="Unassembled WGS sequence"/>
</dbReference>
<proteinExistence type="predicted"/>
<comment type="caution">
    <text evidence="2">The sequence shown here is derived from an EMBL/GenBank/DDBJ whole genome shotgun (WGS) entry which is preliminary data.</text>
</comment>
<gene>
    <name evidence="2" type="ORF">HNR42_001781</name>
</gene>